<reference evidence="2 3" key="1">
    <citation type="submission" date="2006-06" db="EMBL/GenBank/DDBJ databases">
        <authorList>
            <person name="Moran M.A."/>
            <person name="Ferriera S."/>
            <person name="Johnson J."/>
            <person name="Kravitz S."/>
            <person name="Beeson K."/>
            <person name="Sutton G."/>
            <person name="Rogers Y.-H."/>
            <person name="Friedman R."/>
            <person name="Frazier M."/>
            <person name="Venter J.C."/>
        </authorList>
    </citation>
    <scope>NUCLEOTIDE SEQUENCE [LARGE SCALE GENOMIC DNA]</scope>
    <source>
        <strain evidence="2 3">E-37</strain>
    </source>
</reference>
<feature type="region of interest" description="Disordered" evidence="1">
    <location>
        <begin position="1"/>
        <end position="31"/>
    </location>
</feature>
<name>A3JYQ3_SAGS3</name>
<evidence type="ECO:0000313" key="2">
    <source>
        <dbReference type="EMBL" id="EBA09606.1"/>
    </source>
</evidence>
<dbReference type="AlphaFoldDB" id="A3JYQ3"/>
<dbReference type="Proteomes" id="UP000005713">
    <property type="component" value="Unassembled WGS sequence"/>
</dbReference>
<protein>
    <submittedName>
        <fullName evidence="2">Uncharacterized protein</fullName>
    </submittedName>
</protein>
<evidence type="ECO:0000313" key="3">
    <source>
        <dbReference type="Proteomes" id="UP000005713"/>
    </source>
</evidence>
<sequence length="31" mass="3100">MMAPGIGSDAKAVPADTEDVGKPCPVQTVTL</sequence>
<organism evidence="2 3">
    <name type="scientific">Sagittula stellata (strain ATCC 700073 / DSM 11524 / E-37)</name>
    <dbReference type="NCBI Taxonomy" id="388399"/>
    <lineage>
        <taxon>Bacteria</taxon>
        <taxon>Pseudomonadati</taxon>
        <taxon>Pseudomonadota</taxon>
        <taxon>Alphaproteobacteria</taxon>
        <taxon>Rhodobacterales</taxon>
        <taxon>Roseobacteraceae</taxon>
        <taxon>Sagittula</taxon>
    </lineage>
</organism>
<dbReference type="EMBL" id="AAYA01000002">
    <property type="protein sequence ID" value="EBA09606.1"/>
    <property type="molecule type" value="Genomic_DNA"/>
</dbReference>
<comment type="caution">
    <text evidence="2">The sequence shown here is derived from an EMBL/GenBank/DDBJ whole genome shotgun (WGS) entry which is preliminary data.</text>
</comment>
<proteinExistence type="predicted"/>
<evidence type="ECO:0000256" key="1">
    <source>
        <dbReference type="SAM" id="MobiDB-lite"/>
    </source>
</evidence>
<keyword evidence="3" id="KW-1185">Reference proteome</keyword>
<accession>A3JYQ3</accession>
<gene>
    <name evidence="2" type="ORF">SSE37_07358</name>
</gene>